<evidence type="ECO:0000313" key="2">
    <source>
        <dbReference type="Proteomes" id="UP000004994"/>
    </source>
</evidence>
<dbReference type="PhylomeDB" id="K4C9H3"/>
<dbReference type="EnsemblPlants" id="Solyc06g074550.2.1">
    <property type="protein sequence ID" value="Solyc06g074550.2.1"/>
    <property type="gene ID" value="Solyc06g074550.2"/>
</dbReference>
<protein>
    <submittedName>
        <fullName evidence="1">Uncharacterized protein</fullName>
    </submittedName>
</protein>
<reference evidence="1" key="2">
    <citation type="submission" date="2015-06" db="UniProtKB">
        <authorList>
            <consortium name="EnsemblPlants"/>
        </authorList>
    </citation>
    <scope>IDENTIFICATION</scope>
    <source>
        <strain evidence="1">cv. Heinz 1706</strain>
    </source>
</reference>
<dbReference type="PaxDb" id="4081-Solyc06g074550.2.1"/>
<name>K4C9H3_SOLLC</name>
<dbReference type="InParanoid" id="K4C9H3"/>
<evidence type="ECO:0000313" key="1">
    <source>
        <dbReference type="EnsemblPlants" id="Solyc06g074550.2.1"/>
    </source>
</evidence>
<proteinExistence type="predicted"/>
<dbReference type="AlphaFoldDB" id="K4C9H3"/>
<organism evidence="1">
    <name type="scientific">Solanum lycopersicum</name>
    <name type="common">Tomato</name>
    <name type="synonym">Lycopersicon esculentum</name>
    <dbReference type="NCBI Taxonomy" id="4081"/>
    <lineage>
        <taxon>Eukaryota</taxon>
        <taxon>Viridiplantae</taxon>
        <taxon>Streptophyta</taxon>
        <taxon>Embryophyta</taxon>
        <taxon>Tracheophyta</taxon>
        <taxon>Spermatophyta</taxon>
        <taxon>Magnoliopsida</taxon>
        <taxon>eudicotyledons</taxon>
        <taxon>Gunneridae</taxon>
        <taxon>Pentapetalae</taxon>
        <taxon>asterids</taxon>
        <taxon>lamiids</taxon>
        <taxon>Solanales</taxon>
        <taxon>Solanaceae</taxon>
        <taxon>Solanoideae</taxon>
        <taxon>Solaneae</taxon>
        <taxon>Solanum</taxon>
        <taxon>Solanum subgen. Lycopersicon</taxon>
    </lineage>
</organism>
<dbReference type="Proteomes" id="UP000004994">
    <property type="component" value="Chromosome 6"/>
</dbReference>
<dbReference type="eggNOG" id="ENOG502S7CK">
    <property type="taxonomic scope" value="Eukaryota"/>
</dbReference>
<dbReference type="STRING" id="4081.K4C9H3"/>
<sequence>MGSDRNCSSSSSLCSEAQRVNCSKAQNCLLKILKIISTVPPQNNNTPPSQNLDGFAIDLNIGFNLTPLEMEEESGSPVDGGFVSRPVVAECGSGSGSVDFGKCSDIDDGGEESCKSVEILQLENDGVFETSESKEEIGEVKEQQGFMGLLIEAATLIFGDFKDENPFKLDEKLKMDEHHYNNDNDVTATKKQLKRRINEYTEEVIADKSSYPLVRSKRGRIQVLPNKYRDSILEPLTPFSRIRSTIVTNRRRSKYAARFALQRQVHDLLCAFHPSALRLSAWQASYLDPSSALSSSFLKIWRAFLHGLGLALMMGRPFLRIGLPYSTGANALGRAVAEACLLV</sequence>
<dbReference type="HOGENOM" id="CLU_069728_0_0_1"/>
<accession>K4C9H3</accession>
<dbReference type="Gramene" id="Solyc06g074550.2.1">
    <property type="protein sequence ID" value="Solyc06g074550.2.1"/>
    <property type="gene ID" value="Solyc06g074550.2"/>
</dbReference>
<keyword evidence="2" id="KW-1185">Reference proteome</keyword>
<dbReference type="OMA" id="DEHHYNN"/>
<reference evidence="1" key="1">
    <citation type="journal article" date="2012" name="Nature">
        <title>The tomato genome sequence provides insights into fleshy fruit evolution.</title>
        <authorList>
            <consortium name="Tomato Genome Consortium"/>
        </authorList>
    </citation>
    <scope>NUCLEOTIDE SEQUENCE [LARGE SCALE GENOMIC DNA]</scope>
    <source>
        <strain evidence="1">cv. Heinz 1706</strain>
    </source>
</reference>